<sequence length="79" mass="8620">MTAIDWVGSLGVFLILMAYFLNVSGRLSNRALAYILLNLCGAALACLASALLEYIPFIILEGAWVLVSTHSLLTYLKRS</sequence>
<dbReference type="OrthoDB" id="798534at2"/>
<dbReference type="NCBIfam" id="NF047864">
    <property type="entry name" value="CBU_0592_membra"/>
    <property type="match status" value="1"/>
</dbReference>
<feature type="domain" description="CBU-0592-like" evidence="2">
    <location>
        <begin position="4"/>
        <end position="78"/>
    </location>
</feature>
<name>L8JL20_9BACT</name>
<reference evidence="3 4" key="1">
    <citation type="submission" date="2012-12" db="EMBL/GenBank/DDBJ databases">
        <title>Genome assembly of Fulvivirga imtechensis AK7.</title>
        <authorList>
            <person name="Nupur N."/>
            <person name="Khatri I."/>
            <person name="Kumar R."/>
            <person name="Subramanian S."/>
            <person name="Pinnaka A."/>
        </authorList>
    </citation>
    <scope>NUCLEOTIDE SEQUENCE [LARGE SCALE GENOMIC DNA]</scope>
    <source>
        <strain evidence="3 4">AK7</strain>
    </source>
</reference>
<dbReference type="eggNOG" id="ENOG50331RB">
    <property type="taxonomic scope" value="Bacteria"/>
</dbReference>
<feature type="transmembrane region" description="Helical" evidence="1">
    <location>
        <begin position="31"/>
        <end position="51"/>
    </location>
</feature>
<gene>
    <name evidence="3" type="ORF">C900_05032</name>
</gene>
<dbReference type="InterPro" id="IPR058058">
    <property type="entry name" value="CBU_0592-like"/>
</dbReference>
<evidence type="ECO:0000259" key="2">
    <source>
        <dbReference type="Pfam" id="PF26604"/>
    </source>
</evidence>
<keyword evidence="1" id="KW-1133">Transmembrane helix</keyword>
<dbReference type="Pfam" id="PF26604">
    <property type="entry name" value="CBU_0592"/>
    <property type="match status" value="1"/>
</dbReference>
<feature type="transmembrane region" description="Helical" evidence="1">
    <location>
        <begin position="57"/>
        <end position="76"/>
    </location>
</feature>
<keyword evidence="1" id="KW-0472">Membrane</keyword>
<comment type="caution">
    <text evidence="3">The sequence shown here is derived from an EMBL/GenBank/DDBJ whole genome shotgun (WGS) entry which is preliminary data.</text>
</comment>
<dbReference type="AlphaFoldDB" id="L8JL20"/>
<feature type="transmembrane region" description="Helical" evidence="1">
    <location>
        <begin position="6"/>
        <end position="24"/>
    </location>
</feature>
<evidence type="ECO:0000256" key="1">
    <source>
        <dbReference type="SAM" id="Phobius"/>
    </source>
</evidence>
<accession>L8JL20</accession>
<proteinExistence type="predicted"/>
<dbReference type="RefSeq" id="WP_009582191.1">
    <property type="nucleotide sequence ID" value="NZ_AMZN01000072.1"/>
</dbReference>
<dbReference type="Proteomes" id="UP000011135">
    <property type="component" value="Unassembled WGS sequence"/>
</dbReference>
<keyword evidence="4" id="KW-1185">Reference proteome</keyword>
<dbReference type="EMBL" id="AMZN01000072">
    <property type="protein sequence ID" value="ELR69500.1"/>
    <property type="molecule type" value="Genomic_DNA"/>
</dbReference>
<protein>
    <recommendedName>
        <fullName evidence="2">CBU-0592-like domain-containing protein</fullName>
    </recommendedName>
</protein>
<organism evidence="3 4">
    <name type="scientific">Fulvivirga imtechensis AK7</name>
    <dbReference type="NCBI Taxonomy" id="1237149"/>
    <lineage>
        <taxon>Bacteria</taxon>
        <taxon>Pseudomonadati</taxon>
        <taxon>Bacteroidota</taxon>
        <taxon>Cytophagia</taxon>
        <taxon>Cytophagales</taxon>
        <taxon>Fulvivirgaceae</taxon>
        <taxon>Fulvivirga</taxon>
    </lineage>
</organism>
<evidence type="ECO:0000313" key="4">
    <source>
        <dbReference type="Proteomes" id="UP000011135"/>
    </source>
</evidence>
<keyword evidence="1" id="KW-0812">Transmembrane</keyword>
<dbReference type="STRING" id="1237149.C900_05032"/>
<evidence type="ECO:0000313" key="3">
    <source>
        <dbReference type="EMBL" id="ELR69500.1"/>
    </source>
</evidence>